<dbReference type="Gene3D" id="3.40.50.150">
    <property type="entry name" value="Vaccinia Virus protein VP39"/>
    <property type="match status" value="1"/>
</dbReference>
<dbReference type="PANTHER" id="PTHR42912">
    <property type="entry name" value="METHYLTRANSFERASE"/>
    <property type="match status" value="1"/>
</dbReference>
<comment type="caution">
    <text evidence="2">The sequence shown here is derived from an EMBL/GenBank/DDBJ whole genome shotgun (WGS) entry which is preliminary data.</text>
</comment>
<dbReference type="CDD" id="cd02440">
    <property type="entry name" value="AdoMet_MTases"/>
    <property type="match status" value="1"/>
</dbReference>
<accession>A0ABW9QQ03</accession>
<dbReference type="SUPFAM" id="SSF53335">
    <property type="entry name" value="S-adenosyl-L-methionine-dependent methyltransferases"/>
    <property type="match status" value="1"/>
</dbReference>
<evidence type="ECO:0000259" key="1">
    <source>
        <dbReference type="Pfam" id="PF08241"/>
    </source>
</evidence>
<dbReference type="InterPro" id="IPR050508">
    <property type="entry name" value="Methyltransf_Superfamily"/>
</dbReference>
<gene>
    <name evidence="2" type="ORF">GHK86_01570</name>
</gene>
<sequence length="264" mass="28802">MLDPVPRRGEVAPGRRSRAPVRAAGEKAWWLLRDPAARRAVWLWRRHPANLFQPFNDTGTDRYPEVFSCLRSALARVERPLVVSFGCSTGQEVFTLRQYLPSARLIGLDINPANIRDARRALAGAPDGDVRFEVAGDTASIPSGAADAVVAMAVFRHGDLAEHPSPSCSHRLRFAAFERTLADIDRCLRPGGLLAIEFSSFRFADARTAEGYDCVLAVQRPPHPRVPLYGPDEQLLEDQRYGELVFAKRGGGPGSVPPAPGAAG</sequence>
<name>A0ABW9QQ03_9ACTN</name>
<feature type="domain" description="Methyltransferase type 11" evidence="1">
    <location>
        <begin position="85"/>
        <end position="196"/>
    </location>
</feature>
<evidence type="ECO:0000313" key="2">
    <source>
        <dbReference type="EMBL" id="MST31421.1"/>
    </source>
</evidence>
<organism evidence="2 3">
    <name type="scientific">Acidiferrimicrobium australe</name>
    <dbReference type="NCBI Taxonomy" id="2664430"/>
    <lineage>
        <taxon>Bacteria</taxon>
        <taxon>Bacillati</taxon>
        <taxon>Actinomycetota</taxon>
        <taxon>Acidimicrobiia</taxon>
        <taxon>Acidimicrobiales</taxon>
        <taxon>Acidimicrobiaceae</taxon>
        <taxon>Acidiferrimicrobium</taxon>
    </lineage>
</organism>
<dbReference type="Pfam" id="PF08241">
    <property type="entry name" value="Methyltransf_11"/>
    <property type="match status" value="1"/>
</dbReference>
<dbReference type="GO" id="GO:0008168">
    <property type="term" value="F:methyltransferase activity"/>
    <property type="evidence" value="ECO:0007669"/>
    <property type="project" value="UniProtKB-KW"/>
</dbReference>
<keyword evidence="2" id="KW-0489">Methyltransferase</keyword>
<dbReference type="InterPro" id="IPR013216">
    <property type="entry name" value="Methyltransf_11"/>
</dbReference>
<reference evidence="2 3" key="1">
    <citation type="submission" date="2019-11" db="EMBL/GenBank/DDBJ databases">
        <title>Acidiferrimicrobium australis gen. nov., sp. nov., an acidophilic and obligately heterotrophic, member of the Actinobacteria that catalyses dissimilatory oxido- reduction of iron isolated from metal-rich acidic water in Chile.</title>
        <authorList>
            <person name="Gonzalez D."/>
            <person name="Huber K."/>
            <person name="Hedrich S."/>
            <person name="Rojas-Villalobos C."/>
            <person name="Quatrini R."/>
            <person name="Dinamarca M.A."/>
            <person name="Schwarz A."/>
            <person name="Canales C."/>
            <person name="Nancucheo I."/>
        </authorList>
    </citation>
    <scope>NUCLEOTIDE SEQUENCE [LARGE SCALE GENOMIC DNA]</scope>
    <source>
        <strain evidence="2 3">USS-CCA1</strain>
    </source>
</reference>
<dbReference type="Proteomes" id="UP000437736">
    <property type="component" value="Unassembled WGS sequence"/>
</dbReference>
<dbReference type="InterPro" id="IPR029063">
    <property type="entry name" value="SAM-dependent_MTases_sf"/>
</dbReference>
<protein>
    <submittedName>
        <fullName evidence="2">Methyltransferase domain-containing protein</fullName>
    </submittedName>
</protein>
<proteinExistence type="predicted"/>
<evidence type="ECO:0000313" key="3">
    <source>
        <dbReference type="Proteomes" id="UP000437736"/>
    </source>
</evidence>
<keyword evidence="2" id="KW-0808">Transferase</keyword>
<dbReference type="GO" id="GO:0032259">
    <property type="term" value="P:methylation"/>
    <property type="evidence" value="ECO:0007669"/>
    <property type="project" value="UniProtKB-KW"/>
</dbReference>
<dbReference type="EMBL" id="WJHE01000064">
    <property type="protein sequence ID" value="MST31421.1"/>
    <property type="molecule type" value="Genomic_DNA"/>
</dbReference>
<keyword evidence="3" id="KW-1185">Reference proteome</keyword>